<name>A0A6J5NW72_9CAUD</name>
<protein>
    <recommendedName>
        <fullName evidence="2">Bacteriophage lambda, Stf, side tail fibre-repeat-2</fullName>
    </recommendedName>
</protein>
<sequence length="256" mass="26129">MANPTTNFGWVMPTSTDLVTDLPADFAVFGQGVDTSLVGLKGGTTGQVLSKTSNTDLAYTWVAQDDSNAIQNAIVDAKGDLVAASAADTPARLAVGTNGQVLTADSAQATGLKWAAAGGGKVLQVVMGTSTTQATTTSTTLQNTGITVDITPSSASSKVLILGSMNYGKLNTNTGDYVSIALLRGASQIFIQDSLAFTNTALYLYGAFSAAYLDSPSTTSATTYKFQFKSGVSGGTSKVINNTGDYGTIIALEIGA</sequence>
<reference evidence="1" key="1">
    <citation type="submission" date="2020-04" db="EMBL/GenBank/DDBJ databases">
        <authorList>
            <person name="Chiriac C."/>
            <person name="Salcher M."/>
            <person name="Ghai R."/>
            <person name="Kavagutti S V."/>
        </authorList>
    </citation>
    <scope>NUCLEOTIDE SEQUENCE</scope>
</reference>
<evidence type="ECO:0000313" key="1">
    <source>
        <dbReference type="EMBL" id="CAB4163052.1"/>
    </source>
</evidence>
<gene>
    <name evidence="1" type="ORF">UFOVP797_8</name>
</gene>
<dbReference type="EMBL" id="LR796740">
    <property type="protein sequence ID" value="CAB4163052.1"/>
    <property type="molecule type" value="Genomic_DNA"/>
</dbReference>
<organism evidence="1">
    <name type="scientific">uncultured Caudovirales phage</name>
    <dbReference type="NCBI Taxonomy" id="2100421"/>
    <lineage>
        <taxon>Viruses</taxon>
        <taxon>Duplodnaviria</taxon>
        <taxon>Heunggongvirae</taxon>
        <taxon>Uroviricota</taxon>
        <taxon>Caudoviricetes</taxon>
        <taxon>Peduoviridae</taxon>
        <taxon>Maltschvirus</taxon>
        <taxon>Maltschvirus maltsch</taxon>
    </lineage>
</organism>
<proteinExistence type="predicted"/>
<evidence type="ECO:0008006" key="2">
    <source>
        <dbReference type="Google" id="ProtNLM"/>
    </source>
</evidence>
<accession>A0A6J5NW72</accession>